<name>A0A916DSR7_9BACT</name>
<gene>
    <name evidence="1" type="ORF">AsAng_0020320</name>
</gene>
<dbReference type="EMBL" id="AP026867">
    <property type="protein sequence ID" value="BDS11320.1"/>
    <property type="molecule type" value="Genomic_DNA"/>
</dbReference>
<dbReference type="AlphaFoldDB" id="A0A916DSR7"/>
<protein>
    <submittedName>
        <fullName evidence="1">Uncharacterized protein</fullName>
    </submittedName>
</protein>
<reference evidence="1" key="1">
    <citation type="submission" date="2022-09" db="EMBL/GenBank/DDBJ databases">
        <title>Aureispira anguillicida sp. nov., isolated from Leptocephalus of Japanese eel Anguilla japonica.</title>
        <authorList>
            <person name="Yuasa K."/>
            <person name="Mekata T."/>
            <person name="Ikunari K."/>
        </authorList>
    </citation>
    <scope>NUCLEOTIDE SEQUENCE</scope>
    <source>
        <strain evidence="1">EL160426</strain>
    </source>
</reference>
<accession>A0A916DSR7</accession>
<dbReference type="KEGG" id="aup:AsAng_0020320"/>
<keyword evidence="2" id="KW-1185">Reference proteome</keyword>
<organism evidence="1 2">
    <name type="scientific">Aureispira anguillae</name>
    <dbReference type="NCBI Taxonomy" id="2864201"/>
    <lineage>
        <taxon>Bacteria</taxon>
        <taxon>Pseudomonadati</taxon>
        <taxon>Bacteroidota</taxon>
        <taxon>Saprospiria</taxon>
        <taxon>Saprospirales</taxon>
        <taxon>Saprospiraceae</taxon>
        <taxon>Aureispira</taxon>
    </lineage>
</organism>
<proteinExistence type="predicted"/>
<sequence>MKISNYFGLSQGLNSFSTKKRNKVSGEINFVMF</sequence>
<evidence type="ECO:0000313" key="2">
    <source>
        <dbReference type="Proteomes" id="UP001060919"/>
    </source>
</evidence>
<evidence type="ECO:0000313" key="1">
    <source>
        <dbReference type="EMBL" id="BDS11320.1"/>
    </source>
</evidence>
<dbReference type="Proteomes" id="UP001060919">
    <property type="component" value="Chromosome"/>
</dbReference>